<reference evidence="10" key="2">
    <citation type="submission" date="2022-06" db="EMBL/GenBank/DDBJ databases">
        <title>Isolation of gut microbiota from human fecal samples.</title>
        <authorList>
            <person name="Pamer E.G."/>
            <person name="Barat B."/>
            <person name="Waligurski E."/>
            <person name="Medina S."/>
            <person name="Paddock L."/>
            <person name="Mostad J."/>
        </authorList>
    </citation>
    <scope>NUCLEOTIDE SEQUENCE</scope>
    <source>
        <strain evidence="10">DFI.6.24</strain>
    </source>
</reference>
<evidence type="ECO:0000256" key="8">
    <source>
        <dbReference type="RuleBase" id="RU366003"/>
    </source>
</evidence>
<dbReference type="NCBIfam" id="TIGR01856">
    <property type="entry name" value="hisJ_fam"/>
    <property type="match status" value="1"/>
</dbReference>
<dbReference type="Proteomes" id="UP001204814">
    <property type="component" value="Unassembled WGS sequence"/>
</dbReference>
<dbReference type="GO" id="GO:0005737">
    <property type="term" value="C:cytoplasm"/>
    <property type="evidence" value="ECO:0007669"/>
    <property type="project" value="TreeGrafter"/>
</dbReference>
<evidence type="ECO:0000256" key="7">
    <source>
        <dbReference type="ARBA" id="ARBA00049158"/>
    </source>
</evidence>
<dbReference type="InterPro" id="IPR016195">
    <property type="entry name" value="Pol/histidinol_Pase-like"/>
</dbReference>
<keyword evidence="6 8" id="KW-0368">Histidine biosynthesis</keyword>
<sequence>MNKNNYHTHTARCYHASGKDEEYVKAAIKAGIKELGFSDHTPWHYDSSFKATMRMPESQLDDYIESIRYLKEKYKDQISILIGLECEYFERYMPWLEKMLKDKQIDYIILGNHYYETDELHQYFGSPVNEYYLKAYVDHCIKAIDTGLYSYIAHPDLVYYDKDSKLYQEEMSRLCAYAKEKDMPLEFNLLGFMTHRHYPNNAFWKIASHYKNKAIIGFDAHSPDALLKDDIYQQAFNYLSSLDVELIDTIQTLKK</sequence>
<name>A0A2T3FXJ7_9FIRM</name>
<keyword evidence="12" id="KW-1185">Reference proteome</keyword>
<dbReference type="EMBL" id="JANGBO010000005">
    <property type="protein sequence ID" value="MCQ5061636.1"/>
    <property type="molecule type" value="Genomic_DNA"/>
</dbReference>
<dbReference type="UniPathway" id="UPA00031">
    <property type="reaction ID" value="UER00013"/>
</dbReference>
<evidence type="ECO:0000256" key="6">
    <source>
        <dbReference type="ARBA" id="ARBA00023102"/>
    </source>
</evidence>
<dbReference type="SUPFAM" id="SSF89550">
    <property type="entry name" value="PHP domain-like"/>
    <property type="match status" value="1"/>
</dbReference>
<reference evidence="11 12" key="1">
    <citation type="journal article" date="2019" name="Int. J. Syst. Evol. Microbiol.">
        <title>Faecalibacillus intestinalis gen. nov., sp. nov. and Faecalibacillus faecis sp. nov., isolated from human faeces.</title>
        <authorList>
            <person name="Seo B."/>
            <person name="Jeon K."/>
            <person name="Baek I."/>
            <person name="Lee Y.M."/>
            <person name="Baek K."/>
            <person name="Ko G."/>
        </authorList>
    </citation>
    <scope>NUCLEOTIDE SEQUENCE [LARGE SCALE GENOMIC DNA]</scope>
    <source>
        <strain evidence="11 12">SNUG30099</strain>
    </source>
</reference>
<comment type="similarity">
    <text evidence="2 8">Belongs to the PHP hydrolase family. HisK subfamily.</text>
</comment>
<comment type="pathway">
    <text evidence="1 8">Amino-acid biosynthesis; L-histidine biosynthesis; L-histidine from 5-phospho-alpha-D-ribose 1-diphosphate: step 8/9.</text>
</comment>
<evidence type="ECO:0000256" key="1">
    <source>
        <dbReference type="ARBA" id="ARBA00004970"/>
    </source>
</evidence>
<dbReference type="PANTHER" id="PTHR21039">
    <property type="entry name" value="HISTIDINOL PHOSPHATASE-RELATED"/>
    <property type="match status" value="1"/>
</dbReference>
<dbReference type="RefSeq" id="WP_107030197.1">
    <property type="nucleotide sequence ID" value="NZ_AP031432.1"/>
</dbReference>
<dbReference type="EC" id="3.1.3.15" evidence="3 8"/>
<feature type="domain" description="PHP" evidence="9">
    <location>
        <begin position="6"/>
        <end position="188"/>
    </location>
</feature>
<dbReference type="Pfam" id="PF02811">
    <property type="entry name" value="PHP"/>
    <property type="match status" value="1"/>
</dbReference>
<keyword evidence="4 8" id="KW-0028">Amino-acid biosynthesis</keyword>
<dbReference type="InterPro" id="IPR004013">
    <property type="entry name" value="PHP_dom"/>
</dbReference>
<evidence type="ECO:0000259" key="9">
    <source>
        <dbReference type="Pfam" id="PF02811"/>
    </source>
</evidence>
<evidence type="ECO:0000256" key="3">
    <source>
        <dbReference type="ARBA" id="ARBA00013085"/>
    </source>
</evidence>
<evidence type="ECO:0000256" key="4">
    <source>
        <dbReference type="ARBA" id="ARBA00022605"/>
    </source>
</evidence>
<dbReference type="Gene3D" id="3.20.20.140">
    <property type="entry name" value="Metal-dependent hydrolases"/>
    <property type="match status" value="1"/>
</dbReference>
<dbReference type="GO" id="GO:0000105">
    <property type="term" value="P:L-histidine biosynthetic process"/>
    <property type="evidence" value="ECO:0007669"/>
    <property type="project" value="UniProtKB-UniRule"/>
</dbReference>
<proteinExistence type="inferred from homology"/>
<dbReference type="GO" id="GO:0004401">
    <property type="term" value="F:histidinol-phosphatase activity"/>
    <property type="evidence" value="ECO:0007669"/>
    <property type="project" value="UniProtKB-UniRule"/>
</dbReference>
<dbReference type="AlphaFoldDB" id="A0A2T3FXJ7"/>
<comment type="catalytic activity">
    <reaction evidence="7 8">
        <text>L-histidinol phosphate + H2O = L-histidinol + phosphate</text>
        <dbReference type="Rhea" id="RHEA:14465"/>
        <dbReference type="ChEBI" id="CHEBI:15377"/>
        <dbReference type="ChEBI" id="CHEBI:43474"/>
        <dbReference type="ChEBI" id="CHEBI:57699"/>
        <dbReference type="ChEBI" id="CHEBI:57980"/>
        <dbReference type="EC" id="3.1.3.15"/>
    </reaction>
</comment>
<evidence type="ECO:0000313" key="12">
    <source>
        <dbReference type="Proteomes" id="UP000240974"/>
    </source>
</evidence>
<keyword evidence="5 8" id="KW-0378">Hydrolase</keyword>
<evidence type="ECO:0000256" key="2">
    <source>
        <dbReference type="ARBA" id="ARBA00009152"/>
    </source>
</evidence>
<gene>
    <name evidence="11" type="ORF">C7U54_09910</name>
    <name evidence="10" type="ORF">NE542_07335</name>
</gene>
<evidence type="ECO:0000313" key="11">
    <source>
        <dbReference type="EMBL" id="PST39981.1"/>
    </source>
</evidence>
<comment type="caution">
    <text evidence="11">The sequence shown here is derived from an EMBL/GenBank/DDBJ whole genome shotgun (WGS) entry which is preliminary data.</text>
</comment>
<dbReference type="InterPro" id="IPR010140">
    <property type="entry name" value="Histidinol_P_phosphatase_HisJ"/>
</dbReference>
<dbReference type="Proteomes" id="UP000240974">
    <property type="component" value="Unassembled WGS sequence"/>
</dbReference>
<dbReference type="EMBL" id="PYLQ01000014">
    <property type="protein sequence ID" value="PST39981.1"/>
    <property type="molecule type" value="Genomic_DNA"/>
</dbReference>
<organism evidence="11 12">
    <name type="scientific">Faecalibacillus intestinalis</name>
    <dbReference type="NCBI Taxonomy" id="1982626"/>
    <lineage>
        <taxon>Bacteria</taxon>
        <taxon>Bacillati</taxon>
        <taxon>Bacillota</taxon>
        <taxon>Erysipelotrichia</taxon>
        <taxon>Erysipelotrichales</taxon>
        <taxon>Coprobacillaceae</taxon>
        <taxon>Faecalibacillus</taxon>
    </lineage>
</organism>
<dbReference type="PANTHER" id="PTHR21039:SF0">
    <property type="entry name" value="HISTIDINOL-PHOSPHATASE"/>
    <property type="match status" value="1"/>
</dbReference>
<evidence type="ECO:0000313" key="10">
    <source>
        <dbReference type="EMBL" id="MCQ5061636.1"/>
    </source>
</evidence>
<dbReference type="CDD" id="cd12110">
    <property type="entry name" value="PHP_HisPPase_Hisj_like"/>
    <property type="match status" value="1"/>
</dbReference>
<evidence type="ECO:0000256" key="5">
    <source>
        <dbReference type="ARBA" id="ARBA00022801"/>
    </source>
</evidence>
<accession>A0A2T3FXJ7</accession>
<protein>
    <recommendedName>
        <fullName evidence="3 8">Histidinol-phosphatase</fullName>
        <shortName evidence="8">HolPase</shortName>
        <ecNumber evidence="3 8">3.1.3.15</ecNumber>
    </recommendedName>
</protein>